<accession>A0A1B1H1K0</accession>
<organism evidence="1">
    <name type="scientific">uncultured bacterium</name>
    <dbReference type="NCBI Taxonomy" id="77133"/>
    <lineage>
        <taxon>Bacteria</taxon>
        <taxon>environmental samples</taxon>
    </lineage>
</organism>
<reference evidence="2 3" key="2">
    <citation type="submission" date="2016-04" db="PDB data bank">
        <title>Structural basis for substrate recognition and catalysis of a novel esterase E22 with a homoserine transacetylase-like fold.</title>
        <authorList>
            <person name="Zhang Y."/>
            <person name="Yao Q."/>
            <person name="Wang P."/>
        </authorList>
    </citation>
    <scope>X-RAY CRYSTALLOGRAPHY (1.55 ANGSTROMS) OF 104-473</scope>
</reference>
<dbReference type="PDB" id="5JKF">
    <property type="method" value="X-ray"/>
    <property type="resolution" value="2.39 A"/>
    <property type="chains" value="A/B=104-473"/>
</dbReference>
<sequence>MNWNKSLASTLVWNKSKGINKLLKQPGSQRVQKPLALANLVEVFLVKKQRSLVGLFATLMLTIHSQAIAGKLEDTSSLLSSSKAPSSEAPSSSSSASRSNASLMVEKRVFEMPHFTTFGGKQIKNVKVGWEAYGTLNDAKSNVILITHYFSGSSHAAGKYDENDPAPGYWDSIIGPGKAIDTDRFYVISVDTLANLNAYDPHVITTGPTSINPDTGKPYGLDFPVVTIRDFVNVQKALLESLGISKLYAVIGPSMGSMQAIDWASAYPGWVERMISVIGAGQSDAWTTAALEHWATPITLDKNWNNGAYSKEQAPLNGLAASLMLITQNALTPSFFNQTGNTLGYKNVESAPLNDIRQSHSIVNWLRERAKTRAKSMDANHLLYLVRACQLFVAGHQGNLEQGLASIKAKTLFIPAQTDLLLMPYLSQSAHQGLTSMNNDSTLVTLNGKLGHLEGVTNVSAQAQAIRQFLENDKAAMQ</sequence>
<proteinExistence type="evidence at protein level"/>
<evidence type="ECO:0000313" key="1">
    <source>
        <dbReference type="EMBL" id="ANQ80463.1"/>
    </source>
</evidence>
<evidence type="ECO:0007829" key="3">
    <source>
        <dbReference type="PDB" id="5JKJ"/>
    </source>
</evidence>
<dbReference type="EMBL" id="KX119170">
    <property type="protein sequence ID" value="ANQ80463.1"/>
    <property type="molecule type" value="Genomic_DNA"/>
</dbReference>
<name>A0ACD6B8X6_9BACT</name>
<evidence type="ECO:0007829" key="2">
    <source>
        <dbReference type="PDB" id="5JKF"/>
    </source>
</evidence>
<keyword evidence="2 3" id="KW-0002">3D-structure</keyword>
<reference evidence="1" key="1">
    <citation type="submission" date="2016-04" db="EMBL/GenBank/DDBJ databases">
        <title>A novel esterase from a metagenomic library of Atlantic Ocean deep-sea sediment.</title>
        <authorList>
            <person name="Yao Q."/>
            <person name="Chen X."/>
            <person name="Zhang Y."/>
        </authorList>
    </citation>
    <scope>NUCLEOTIDE SEQUENCE</scope>
</reference>
<protein>
    <submittedName>
        <fullName evidence="1">Esterase</fullName>
    </submittedName>
</protein>
<accession>A0ACD6B8X6</accession>
<dbReference type="PDB" id="5JKJ">
    <property type="method" value="X-ray"/>
    <property type="resolution" value="1.55 A"/>
    <property type="chains" value="A/B=104-473"/>
</dbReference>